<feature type="compositionally biased region" description="Polar residues" evidence="1">
    <location>
        <begin position="752"/>
        <end position="761"/>
    </location>
</feature>
<dbReference type="EMBL" id="QZBM01000642">
    <property type="protein sequence ID" value="THZ12007.1"/>
    <property type="molecule type" value="Genomic_DNA"/>
</dbReference>
<name>A0A4S9SLW8_AURPU</name>
<gene>
    <name evidence="2" type="ORF">D6C91_08821</name>
</gene>
<evidence type="ECO:0000313" key="2">
    <source>
        <dbReference type="EMBL" id="THZ12007.1"/>
    </source>
</evidence>
<feature type="region of interest" description="Disordered" evidence="1">
    <location>
        <begin position="194"/>
        <end position="215"/>
    </location>
</feature>
<feature type="compositionally biased region" description="Low complexity" evidence="1">
    <location>
        <begin position="723"/>
        <end position="733"/>
    </location>
</feature>
<protein>
    <submittedName>
        <fullName evidence="2">Uncharacterized protein</fullName>
    </submittedName>
</protein>
<feature type="compositionally biased region" description="Basic and acidic residues" evidence="1">
    <location>
        <begin position="692"/>
        <end position="701"/>
    </location>
</feature>
<feature type="region of interest" description="Disordered" evidence="1">
    <location>
        <begin position="120"/>
        <end position="141"/>
    </location>
</feature>
<dbReference type="Proteomes" id="UP000308005">
    <property type="component" value="Unassembled WGS sequence"/>
</dbReference>
<feature type="compositionally biased region" description="Low complexity" evidence="1">
    <location>
        <begin position="245"/>
        <end position="272"/>
    </location>
</feature>
<accession>A0A4S9SLW8</accession>
<feature type="region of interest" description="Disordered" evidence="1">
    <location>
        <begin position="557"/>
        <end position="581"/>
    </location>
</feature>
<sequence>MCKSKSGIVKARAAANQQIKVLAHGPGKQLKWAFAPSVPSLTSVSLLPSSVTRSQSAIVDQPFAQYFTSPSHCSVRALLSSLHSDPRWPLKSTTASHAMASHKPSVSITLPRDFKFSYDNNDEPQTPARPSTAVDSFDLEPPAVPKQTFKLRRRPRDQHTGAMDEAPILPSVEINESTEPAHYSFDHHMSTAGYLAPRPGHLRLNSPPKTPASQVTSYNIETTDATEWSMFHPIHLSDIIQRPSSASSTFSDSSATSDGSSFDSKSSFDAGSCTSPESEFGDPFAFFERKSGAPGAMTPSSGLPNAKRVKTMRHAHFTPEMDNHLWFTYMTYVQDPRVTPFKMLPGTSPPLGVCHRVAREAKATWRGNRLTHAPYGIPRISIQRADSPDTVCQPDAMDQSTPTAPYSHNPVALKWPRSEGAARRRLRELCKRKPSLSAHYMRLLRTRSPSPFESSSSVSASSSPNQPAVPVAQPPTPQPSSFSSRDLNVSLAEATAPSMQPDGPLAQLHKRTPQPPMAPQQRRGSDWYARIGRSGARAAHQKSQSLQLGLGLGSSSGMQSNPFERGSILASPFDDSEPARQNFLDSMNKTQSLGRAFLNNNGSRLTDAGPSLRSPFPLDGPMPSARSLKRRFGVDEQSASQQPSLEDVFTAPPASSHHPMRNRGFSLSAVPMGGMTQNANTDFPFAPGPSTADHKMGDASDRLNLPKVAQPPRLGSPFSGGVSNSRFNTFPRRFTPREAGLTEQPFEEHNRQMSTGSPPGS</sequence>
<organism evidence="2 3">
    <name type="scientific">Aureobasidium pullulans</name>
    <name type="common">Black yeast</name>
    <name type="synonym">Pullularia pullulans</name>
    <dbReference type="NCBI Taxonomy" id="5580"/>
    <lineage>
        <taxon>Eukaryota</taxon>
        <taxon>Fungi</taxon>
        <taxon>Dikarya</taxon>
        <taxon>Ascomycota</taxon>
        <taxon>Pezizomycotina</taxon>
        <taxon>Dothideomycetes</taxon>
        <taxon>Dothideomycetidae</taxon>
        <taxon>Dothideales</taxon>
        <taxon>Saccotheciaceae</taxon>
        <taxon>Aureobasidium</taxon>
    </lineage>
</organism>
<feature type="compositionally biased region" description="Low complexity" evidence="1">
    <location>
        <begin position="448"/>
        <end position="471"/>
    </location>
</feature>
<proteinExistence type="predicted"/>
<evidence type="ECO:0000313" key="3">
    <source>
        <dbReference type="Proteomes" id="UP000308005"/>
    </source>
</evidence>
<feature type="region of interest" description="Disordered" evidence="1">
    <location>
        <begin position="245"/>
        <end position="277"/>
    </location>
</feature>
<feature type="region of interest" description="Disordered" evidence="1">
    <location>
        <begin position="448"/>
        <end position="524"/>
    </location>
</feature>
<evidence type="ECO:0000256" key="1">
    <source>
        <dbReference type="SAM" id="MobiDB-lite"/>
    </source>
</evidence>
<reference evidence="2 3" key="1">
    <citation type="submission" date="2018-10" db="EMBL/GenBank/DDBJ databases">
        <title>Fifty Aureobasidium pullulans genomes reveal a recombining polyextremotolerant generalist.</title>
        <authorList>
            <person name="Gostincar C."/>
            <person name="Turk M."/>
            <person name="Zajc J."/>
            <person name="Gunde-Cimerman N."/>
        </authorList>
    </citation>
    <scope>NUCLEOTIDE SEQUENCE [LARGE SCALE GENOMIC DNA]</scope>
    <source>
        <strain evidence="2 3">EXF-3863</strain>
    </source>
</reference>
<dbReference type="AlphaFoldDB" id="A0A4S9SLW8"/>
<comment type="caution">
    <text evidence="2">The sequence shown here is derived from an EMBL/GenBank/DDBJ whole genome shotgun (WGS) entry which is preliminary data.</text>
</comment>
<feature type="region of interest" description="Disordered" evidence="1">
    <location>
        <begin position="599"/>
        <end position="761"/>
    </location>
</feature>
<feature type="region of interest" description="Disordered" evidence="1">
    <location>
        <begin position="386"/>
        <end position="411"/>
    </location>
</feature>